<evidence type="ECO:0000313" key="1">
    <source>
        <dbReference type="EMBL" id="KIW43164.1"/>
    </source>
</evidence>
<dbReference type="STRING" id="215243.A0A0D2E5S8"/>
<evidence type="ECO:0008006" key="3">
    <source>
        <dbReference type="Google" id="ProtNLM"/>
    </source>
</evidence>
<reference evidence="1 2" key="1">
    <citation type="submission" date="2015-01" db="EMBL/GenBank/DDBJ databases">
        <title>The Genome Sequence of Exophiala oligosperma CBS72588.</title>
        <authorList>
            <consortium name="The Broad Institute Genomics Platform"/>
            <person name="Cuomo C."/>
            <person name="de Hoog S."/>
            <person name="Gorbushina A."/>
            <person name="Stielow B."/>
            <person name="Teixiera M."/>
            <person name="Abouelleil A."/>
            <person name="Chapman S.B."/>
            <person name="Priest M."/>
            <person name="Young S.K."/>
            <person name="Wortman J."/>
            <person name="Nusbaum C."/>
            <person name="Birren B."/>
        </authorList>
    </citation>
    <scope>NUCLEOTIDE SEQUENCE [LARGE SCALE GENOMIC DNA]</scope>
    <source>
        <strain evidence="1 2">CBS 72588</strain>
    </source>
</reference>
<dbReference type="GeneID" id="27356373"/>
<keyword evidence="2" id="KW-1185">Reference proteome</keyword>
<protein>
    <recommendedName>
        <fullName evidence="3">VOC domain-containing protein</fullName>
    </recommendedName>
</protein>
<dbReference type="AlphaFoldDB" id="A0A0D2E5S8"/>
<dbReference type="SUPFAM" id="SSF54593">
    <property type="entry name" value="Glyoxalase/Bleomycin resistance protein/Dihydroxybiphenyl dioxygenase"/>
    <property type="match status" value="1"/>
</dbReference>
<organism evidence="1 2">
    <name type="scientific">Exophiala oligosperma</name>
    <dbReference type="NCBI Taxonomy" id="215243"/>
    <lineage>
        <taxon>Eukaryota</taxon>
        <taxon>Fungi</taxon>
        <taxon>Dikarya</taxon>
        <taxon>Ascomycota</taxon>
        <taxon>Pezizomycotina</taxon>
        <taxon>Eurotiomycetes</taxon>
        <taxon>Chaetothyriomycetidae</taxon>
        <taxon>Chaetothyriales</taxon>
        <taxon>Herpotrichiellaceae</taxon>
        <taxon>Exophiala</taxon>
    </lineage>
</organism>
<dbReference type="OrthoDB" id="4119842at2759"/>
<dbReference type="RefSeq" id="XP_016263380.1">
    <property type="nucleotide sequence ID" value="XM_016405174.1"/>
</dbReference>
<accession>A0A0D2E5S8</accession>
<dbReference type="Gene3D" id="3.10.180.10">
    <property type="entry name" value="2,3-Dihydroxybiphenyl 1,2-Dioxygenase, domain 1"/>
    <property type="match status" value="1"/>
</dbReference>
<dbReference type="VEuPathDB" id="FungiDB:PV06_04299"/>
<dbReference type="InterPro" id="IPR029068">
    <property type="entry name" value="Glyas_Bleomycin-R_OHBP_Dase"/>
</dbReference>
<evidence type="ECO:0000313" key="2">
    <source>
        <dbReference type="Proteomes" id="UP000053342"/>
    </source>
</evidence>
<proteinExistence type="predicted"/>
<name>A0A0D2E5S8_9EURO</name>
<gene>
    <name evidence="1" type="ORF">PV06_04299</name>
</gene>
<sequence>MDGTEEDPTKIVHFSFGDGCPGGGITKVDQVVKTNGKGGVVLYLMVDDLEGAMKKIVDAGGKKVTEVEPEGKFALTQNFEDTEGNYFGLYQIK</sequence>
<dbReference type="Proteomes" id="UP000053342">
    <property type="component" value="Unassembled WGS sequence"/>
</dbReference>
<dbReference type="HOGENOM" id="CLU_127592_4_0_1"/>
<dbReference type="EMBL" id="KN847335">
    <property type="protein sequence ID" value="KIW43164.1"/>
    <property type="molecule type" value="Genomic_DNA"/>
</dbReference>